<comment type="caution">
    <text evidence="2">The sequence shown here is derived from an EMBL/GenBank/DDBJ whole genome shotgun (WGS) entry which is preliminary data.</text>
</comment>
<reference evidence="2 3" key="1">
    <citation type="journal article" date="2019" name="Int. J. Syst. Evol. Microbiol.">
        <title>The Global Catalogue of Microorganisms (GCM) 10K type strain sequencing project: providing services to taxonomists for standard genome sequencing and annotation.</title>
        <authorList>
            <consortium name="The Broad Institute Genomics Platform"/>
            <consortium name="The Broad Institute Genome Sequencing Center for Infectious Disease"/>
            <person name="Wu L."/>
            <person name="Ma J."/>
        </authorList>
    </citation>
    <scope>NUCLEOTIDE SEQUENCE [LARGE SCALE GENOMIC DNA]</scope>
    <source>
        <strain evidence="2 3">JCM 3146</strain>
    </source>
</reference>
<sequence length="78" mass="7830">MCSLNLTPGARSGRLTATQNVSVQQVIGPSGDARTPGPLRRTPGGSGGRRPDSPVGAARSPVDQAAWPPSIATAVPVT</sequence>
<evidence type="ECO:0000313" key="2">
    <source>
        <dbReference type="EMBL" id="GAA0368360.1"/>
    </source>
</evidence>
<dbReference type="Proteomes" id="UP001501822">
    <property type="component" value="Unassembled WGS sequence"/>
</dbReference>
<feature type="compositionally biased region" description="Polar residues" evidence="1">
    <location>
        <begin position="15"/>
        <end position="27"/>
    </location>
</feature>
<keyword evidence="3" id="KW-1185">Reference proteome</keyword>
<feature type="region of interest" description="Disordered" evidence="1">
    <location>
        <begin position="1"/>
        <end position="78"/>
    </location>
</feature>
<name>A0ABN0XMX2_9ACTN</name>
<evidence type="ECO:0000313" key="3">
    <source>
        <dbReference type="Proteomes" id="UP001501822"/>
    </source>
</evidence>
<feature type="compositionally biased region" description="Low complexity" evidence="1">
    <location>
        <begin position="34"/>
        <end position="43"/>
    </location>
</feature>
<proteinExistence type="predicted"/>
<gene>
    <name evidence="2" type="ORF">GCM10010151_67850</name>
</gene>
<dbReference type="EMBL" id="BAAABM010000066">
    <property type="protein sequence ID" value="GAA0368360.1"/>
    <property type="molecule type" value="Genomic_DNA"/>
</dbReference>
<accession>A0ABN0XMX2</accession>
<protein>
    <submittedName>
        <fullName evidence="2">Uncharacterized protein</fullName>
    </submittedName>
</protein>
<organism evidence="2 3">
    <name type="scientific">Actinoallomurus spadix</name>
    <dbReference type="NCBI Taxonomy" id="79912"/>
    <lineage>
        <taxon>Bacteria</taxon>
        <taxon>Bacillati</taxon>
        <taxon>Actinomycetota</taxon>
        <taxon>Actinomycetes</taxon>
        <taxon>Streptosporangiales</taxon>
        <taxon>Thermomonosporaceae</taxon>
        <taxon>Actinoallomurus</taxon>
    </lineage>
</organism>
<evidence type="ECO:0000256" key="1">
    <source>
        <dbReference type="SAM" id="MobiDB-lite"/>
    </source>
</evidence>